<name>A0AA38HSS2_9CUCU</name>
<proteinExistence type="predicted"/>
<protein>
    <submittedName>
        <fullName evidence="1">Uncharacterized protein</fullName>
    </submittedName>
</protein>
<comment type="caution">
    <text evidence="1">The sequence shown here is derived from an EMBL/GenBank/DDBJ whole genome shotgun (WGS) entry which is preliminary data.</text>
</comment>
<dbReference type="Proteomes" id="UP001168821">
    <property type="component" value="Unassembled WGS sequence"/>
</dbReference>
<reference evidence="1" key="1">
    <citation type="journal article" date="2023" name="G3 (Bethesda)">
        <title>Whole genome assemblies of Zophobas morio and Tenebrio molitor.</title>
        <authorList>
            <person name="Kaur S."/>
            <person name="Stinson S.A."/>
            <person name="diCenzo G.C."/>
        </authorList>
    </citation>
    <scope>NUCLEOTIDE SEQUENCE</scope>
    <source>
        <strain evidence="1">QUZm001</strain>
    </source>
</reference>
<gene>
    <name evidence="2" type="ORF">Zmor_013101</name>
    <name evidence="1" type="ORF">Zmor_025081</name>
</gene>
<sequence>MRYNEGGLTHILGYLSHRRPFVDGSEAVFGYRNFASRPTSRSKPLARRVPRILTSRSHRHAHTPATAITFRQNSRTGAYSQQKEELATSARKVGSLHRRKFESVVIGGKNYFIPSVRRETDCISSDSAARSRQAMNPRRWGAEARAHWSQTDHCTSAIS</sequence>
<dbReference type="EMBL" id="JALNTZ010000004">
    <property type="protein sequence ID" value="KAJ3653872.1"/>
    <property type="molecule type" value="Genomic_DNA"/>
</dbReference>
<keyword evidence="3" id="KW-1185">Reference proteome</keyword>
<organism evidence="1 3">
    <name type="scientific">Zophobas morio</name>
    <dbReference type="NCBI Taxonomy" id="2755281"/>
    <lineage>
        <taxon>Eukaryota</taxon>
        <taxon>Metazoa</taxon>
        <taxon>Ecdysozoa</taxon>
        <taxon>Arthropoda</taxon>
        <taxon>Hexapoda</taxon>
        <taxon>Insecta</taxon>
        <taxon>Pterygota</taxon>
        <taxon>Neoptera</taxon>
        <taxon>Endopterygota</taxon>
        <taxon>Coleoptera</taxon>
        <taxon>Polyphaga</taxon>
        <taxon>Cucujiformia</taxon>
        <taxon>Tenebrionidae</taxon>
        <taxon>Zophobas</taxon>
    </lineage>
</organism>
<evidence type="ECO:0000313" key="1">
    <source>
        <dbReference type="EMBL" id="KAJ3642281.1"/>
    </source>
</evidence>
<evidence type="ECO:0000313" key="2">
    <source>
        <dbReference type="EMBL" id="KAJ3653872.1"/>
    </source>
</evidence>
<accession>A0AA38HSS2</accession>
<dbReference type="AlphaFoldDB" id="A0AA38HSS2"/>
<dbReference type="EMBL" id="JALNTZ010000008">
    <property type="protein sequence ID" value="KAJ3642281.1"/>
    <property type="molecule type" value="Genomic_DNA"/>
</dbReference>
<evidence type="ECO:0000313" key="3">
    <source>
        <dbReference type="Proteomes" id="UP001168821"/>
    </source>
</evidence>